<evidence type="ECO:0000313" key="1">
    <source>
        <dbReference type="EMBL" id="OWQ84790.1"/>
    </source>
</evidence>
<gene>
    <name evidence="1" type="ORF">CDN99_23970</name>
</gene>
<keyword evidence="2" id="KW-1185">Reference proteome</keyword>
<accession>A0A246IX63</accession>
<sequence length="292" mass="33514">MRIDAQQLSPLVKQPAARQAFEDFSSWMVLNKDPKRAALSIARHVEFFVRLSALKDLPWEPDHLLKHFGTAELRKFELPVRWLRECRGLAITAGQKLEDAERRRLQAQLDSVTRSSPAYPVLEAFHARLCTRRDSGEMTTRSARMSLRPAVDFMRVNPSGRPSQRDLEQYLSGAPGQRACLSLFVRHLREVEGVDLEMPGRRVAKAPAPRRIRTEQDLRELLALPERPVDFEQRWLLLALVHFHRMSKRDAKKLLKEGQVVQEKAGYLVQLGASHYAIPDPTPGLLHQQRTN</sequence>
<name>A0A246IX63_9BURK</name>
<reference evidence="1 2" key="1">
    <citation type="journal article" date="2008" name="Int. J. Syst. Evol. Microbiol.">
        <title>Description of Roseateles aquatilis sp. nov. and Roseateles terrae sp. nov., in the class Betaproteobacteria, and emended description of the genus Roseateles.</title>
        <authorList>
            <person name="Gomila M."/>
            <person name="Bowien B."/>
            <person name="Falsen E."/>
            <person name="Moore E.R."/>
            <person name="Lalucat J."/>
        </authorList>
    </citation>
    <scope>NUCLEOTIDE SEQUENCE [LARGE SCALE GENOMIC DNA]</scope>
    <source>
        <strain evidence="1 2">CCUG 48205</strain>
    </source>
</reference>
<dbReference type="Proteomes" id="UP000197468">
    <property type="component" value="Unassembled WGS sequence"/>
</dbReference>
<dbReference type="AlphaFoldDB" id="A0A246IX63"/>
<evidence type="ECO:0000313" key="2">
    <source>
        <dbReference type="Proteomes" id="UP000197468"/>
    </source>
</evidence>
<comment type="caution">
    <text evidence="1">The sequence shown here is derived from an EMBL/GenBank/DDBJ whole genome shotgun (WGS) entry which is preliminary data.</text>
</comment>
<proteinExistence type="predicted"/>
<dbReference type="EMBL" id="NIOF01000015">
    <property type="protein sequence ID" value="OWQ84790.1"/>
    <property type="molecule type" value="Genomic_DNA"/>
</dbReference>
<protein>
    <submittedName>
        <fullName evidence="1">Uncharacterized protein</fullName>
    </submittedName>
</protein>
<organism evidence="1 2">
    <name type="scientific">Roseateles aquatilis</name>
    <dbReference type="NCBI Taxonomy" id="431061"/>
    <lineage>
        <taxon>Bacteria</taxon>
        <taxon>Pseudomonadati</taxon>
        <taxon>Pseudomonadota</taxon>
        <taxon>Betaproteobacteria</taxon>
        <taxon>Burkholderiales</taxon>
        <taxon>Sphaerotilaceae</taxon>
        <taxon>Roseateles</taxon>
    </lineage>
</organism>